<protein>
    <submittedName>
        <fullName evidence="2">Uncharacterized protein</fullName>
    </submittedName>
</protein>
<dbReference type="STRING" id="1890364.A0A2P6NWW4"/>
<evidence type="ECO:0000256" key="1">
    <source>
        <dbReference type="SAM" id="MobiDB-lite"/>
    </source>
</evidence>
<dbReference type="EMBL" id="MDYQ01000010">
    <property type="protein sequence ID" value="PRP88447.1"/>
    <property type="molecule type" value="Genomic_DNA"/>
</dbReference>
<name>A0A2P6NWW4_9EUKA</name>
<feature type="compositionally biased region" description="Low complexity" evidence="1">
    <location>
        <begin position="140"/>
        <end position="149"/>
    </location>
</feature>
<keyword evidence="3" id="KW-1185">Reference proteome</keyword>
<feature type="region of interest" description="Disordered" evidence="1">
    <location>
        <begin position="1"/>
        <end position="55"/>
    </location>
</feature>
<organism evidence="2 3">
    <name type="scientific">Planoprotostelium fungivorum</name>
    <dbReference type="NCBI Taxonomy" id="1890364"/>
    <lineage>
        <taxon>Eukaryota</taxon>
        <taxon>Amoebozoa</taxon>
        <taxon>Evosea</taxon>
        <taxon>Variosea</taxon>
        <taxon>Cavosteliida</taxon>
        <taxon>Cavosteliaceae</taxon>
        <taxon>Planoprotostelium</taxon>
    </lineage>
</organism>
<dbReference type="Proteomes" id="UP000241769">
    <property type="component" value="Unassembled WGS sequence"/>
</dbReference>
<dbReference type="InParanoid" id="A0A2P6NWW4"/>
<accession>A0A2P6NWW4</accession>
<feature type="compositionally biased region" description="Basic and acidic residues" evidence="1">
    <location>
        <begin position="16"/>
        <end position="40"/>
    </location>
</feature>
<dbReference type="OrthoDB" id="537467at2759"/>
<reference evidence="2 3" key="1">
    <citation type="journal article" date="2018" name="Genome Biol. Evol.">
        <title>Multiple Roots of Fruiting Body Formation in Amoebozoa.</title>
        <authorList>
            <person name="Hillmann F."/>
            <person name="Forbes G."/>
            <person name="Novohradska S."/>
            <person name="Ferling I."/>
            <person name="Riege K."/>
            <person name="Groth M."/>
            <person name="Westermann M."/>
            <person name="Marz M."/>
            <person name="Spaller T."/>
            <person name="Winckler T."/>
            <person name="Schaap P."/>
            <person name="Glockner G."/>
        </authorList>
    </citation>
    <scope>NUCLEOTIDE SEQUENCE [LARGE SCALE GENOMIC DNA]</scope>
    <source>
        <strain evidence="2 3">Jena</strain>
    </source>
</reference>
<comment type="caution">
    <text evidence="2">The sequence shown here is derived from an EMBL/GenBank/DDBJ whole genome shotgun (WGS) entry which is preliminary data.</text>
</comment>
<gene>
    <name evidence="2" type="ORF">PROFUN_03164</name>
</gene>
<sequence length="149" mass="16967">MEDITRTNETNSDNSEEIKTLDPRKQEKRDRKKAAREAKKSNRQGSDSSVEASRKPCDLCHEKRDVLVRCMIDDSEQWKLICTKGCWQKVSGGQVDGVKEKEHYRYGGMWKNHKADVTAKKPKHKGKSGHSDEEEEAIVEEAPVPVASQ</sequence>
<evidence type="ECO:0000313" key="2">
    <source>
        <dbReference type="EMBL" id="PRP88447.1"/>
    </source>
</evidence>
<evidence type="ECO:0000313" key="3">
    <source>
        <dbReference type="Proteomes" id="UP000241769"/>
    </source>
</evidence>
<dbReference type="AlphaFoldDB" id="A0A2P6NWW4"/>
<feature type="region of interest" description="Disordered" evidence="1">
    <location>
        <begin position="115"/>
        <end position="149"/>
    </location>
</feature>
<proteinExistence type="predicted"/>